<sequence length="286" mass="31643">MDIRLLGDVEIESGGVIFPLERAAERAVLAILAFNAGRVMPVTMLVDHLWGDDPPAKAEETVGSYVRAVRRVIERAGGGREWVGNRRLDGYRLDVNPGIVDHRRFVDLSSSARMLSRQSDHSPAIEAFERALRLWRGEALANVTGQWAESRRYRLRRERLDVTYELLALLLRAGAYAEVASRAADLVEEEPTDRGIALAVRGLAGSGQQALIPSFMSRTVALMWETNQVRPSAELVALARNLAKPSSDERKVVESPQKTDSKGTTIMTVTHSQNVHQSAGDQYFIG</sequence>
<dbReference type="Gene3D" id="1.25.40.10">
    <property type="entry name" value="Tetratricopeptide repeat domain"/>
    <property type="match status" value="1"/>
</dbReference>
<dbReference type="InterPro" id="IPR016032">
    <property type="entry name" value="Sig_transdc_resp-reg_C-effctor"/>
</dbReference>
<reference evidence="7 8" key="1">
    <citation type="submission" date="2024-09" db="EMBL/GenBank/DDBJ databases">
        <authorList>
            <person name="Sun Q."/>
            <person name="Mori K."/>
        </authorList>
    </citation>
    <scope>NUCLEOTIDE SEQUENCE [LARGE SCALE GENOMIC DNA]</scope>
    <source>
        <strain evidence="7 8">TBRC 3947</strain>
    </source>
</reference>
<dbReference type="SMART" id="SM00862">
    <property type="entry name" value="Trans_reg_C"/>
    <property type="match status" value="1"/>
</dbReference>
<keyword evidence="3 5" id="KW-0238">DNA-binding</keyword>
<comment type="similarity">
    <text evidence="1">Belongs to the AfsR/DnrI/RedD regulatory family.</text>
</comment>
<keyword evidence="8" id="KW-1185">Reference proteome</keyword>
<dbReference type="PANTHER" id="PTHR35807">
    <property type="entry name" value="TRANSCRIPTIONAL REGULATOR REDD-RELATED"/>
    <property type="match status" value="1"/>
</dbReference>
<evidence type="ECO:0000256" key="4">
    <source>
        <dbReference type="ARBA" id="ARBA00023163"/>
    </source>
</evidence>
<feature type="DNA-binding region" description="OmpR/PhoB-type" evidence="5">
    <location>
        <begin position="1"/>
        <end position="95"/>
    </location>
</feature>
<dbReference type="EMBL" id="JBHLUH010000079">
    <property type="protein sequence ID" value="MFC0533159.1"/>
    <property type="molecule type" value="Genomic_DNA"/>
</dbReference>
<dbReference type="Proteomes" id="UP001589867">
    <property type="component" value="Unassembled WGS sequence"/>
</dbReference>
<protein>
    <submittedName>
        <fullName evidence="7">BTAD domain-containing putative transcriptional regulator</fullName>
    </submittedName>
</protein>
<dbReference type="Pfam" id="PF00486">
    <property type="entry name" value="Trans_reg_C"/>
    <property type="match status" value="1"/>
</dbReference>
<dbReference type="InterPro" id="IPR001867">
    <property type="entry name" value="OmpR/PhoB-type_DNA-bd"/>
</dbReference>
<dbReference type="InterPro" id="IPR005158">
    <property type="entry name" value="BTAD"/>
</dbReference>
<evidence type="ECO:0000259" key="6">
    <source>
        <dbReference type="PROSITE" id="PS51755"/>
    </source>
</evidence>
<dbReference type="InterPro" id="IPR036388">
    <property type="entry name" value="WH-like_DNA-bd_sf"/>
</dbReference>
<dbReference type="SUPFAM" id="SSF46894">
    <property type="entry name" value="C-terminal effector domain of the bipartite response regulators"/>
    <property type="match status" value="1"/>
</dbReference>
<dbReference type="PROSITE" id="PS51755">
    <property type="entry name" value="OMPR_PHOB"/>
    <property type="match status" value="1"/>
</dbReference>
<dbReference type="InterPro" id="IPR011990">
    <property type="entry name" value="TPR-like_helical_dom_sf"/>
</dbReference>
<dbReference type="SUPFAM" id="SSF48452">
    <property type="entry name" value="TPR-like"/>
    <property type="match status" value="1"/>
</dbReference>
<organism evidence="7 8">
    <name type="scientific">Phytohabitans kaempferiae</name>
    <dbReference type="NCBI Taxonomy" id="1620943"/>
    <lineage>
        <taxon>Bacteria</taxon>
        <taxon>Bacillati</taxon>
        <taxon>Actinomycetota</taxon>
        <taxon>Actinomycetes</taxon>
        <taxon>Micromonosporales</taxon>
        <taxon>Micromonosporaceae</taxon>
    </lineage>
</organism>
<dbReference type="PANTHER" id="PTHR35807:SF1">
    <property type="entry name" value="TRANSCRIPTIONAL REGULATOR REDD"/>
    <property type="match status" value="1"/>
</dbReference>
<dbReference type="SMART" id="SM01043">
    <property type="entry name" value="BTAD"/>
    <property type="match status" value="1"/>
</dbReference>
<evidence type="ECO:0000256" key="5">
    <source>
        <dbReference type="PROSITE-ProRule" id="PRU01091"/>
    </source>
</evidence>
<keyword evidence="2" id="KW-0805">Transcription regulation</keyword>
<accession>A0ABV6MF43</accession>
<evidence type="ECO:0000256" key="1">
    <source>
        <dbReference type="ARBA" id="ARBA00005820"/>
    </source>
</evidence>
<evidence type="ECO:0000313" key="8">
    <source>
        <dbReference type="Proteomes" id="UP001589867"/>
    </source>
</evidence>
<dbReference type="InterPro" id="IPR051677">
    <property type="entry name" value="AfsR-DnrI-RedD_regulator"/>
</dbReference>
<evidence type="ECO:0000313" key="7">
    <source>
        <dbReference type="EMBL" id="MFC0533159.1"/>
    </source>
</evidence>
<gene>
    <name evidence="7" type="ORF">ACFFIA_36690</name>
</gene>
<evidence type="ECO:0000256" key="2">
    <source>
        <dbReference type="ARBA" id="ARBA00023015"/>
    </source>
</evidence>
<dbReference type="RefSeq" id="WP_377260406.1">
    <property type="nucleotide sequence ID" value="NZ_JBHLUH010000079.1"/>
</dbReference>
<evidence type="ECO:0000256" key="3">
    <source>
        <dbReference type="ARBA" id="ARBA00023125"/>
    </source>
</evidence>
<name>A0ABV6MF43_9ACTN</name>
<dbReference type="Gene3D" id="1.10.10.10">
    <property type="entry name" value="Winged helix-like DNA-binding domain superfamily/Winged helix DNA-binding domain"/>
    <property type="match status" value="1"/>
</dbReference>
<keyword evidence="4" id="KW-0804">Transcription</keyword>
<proteinExistence type="inferred from homology"/>
<dbReference type="Pfam" id="PF03704">
    <property type="entry name" value="BTAD"/>
    <property type="match status" value="1"/>
</dbReference>
<comment type="caution">
    <text evidence="7">The sequence shown here is derived from an EMBL/GenBank/DDBJ whole genome shotgun (WGS) entry which is preliminary data.</text>
</comment>
<feature type="domain" description="OmpR/PhoB-type" evidence="6">
    <location>
        <begin position="1"/>
        <end position="95"/>
    </location>
</feature>